<comment type="caution">
    <text evidence="1">The sequence shown here is derived from an EMBL/GenBank/DDBJ whole genome shotgun (WGS) entry which is preliminary data.</text>
</comment>
<evidence type="ECO:0000313" key="1">
    <source>
        <dbReference type="EMBL" id="GAI27794.1"/>
    </source>
</evidence>
<feature type="non-terminal residue" evidence="1">
    <location>
        <position position="1"/>
    </location>
</feature>
<reference evidence="1" key="1">
    <citation type="journal article" date="2014" name="Front. Microbiol.">
        <title>High frequency of phylogenetically diverse reductive dehalogenase-homologous genes in deep subseafloor sedimentary metagenomes.</title>
        <authorList>
            <person name="Kawai M."/>
            <person name="Futagami T."/>
            <person name="Toyoda A."/>
            <person name="Takaki Y."/>
            <person name="Nishi S."/>
            <person name="Hori S."/>
            <person name="Arai W."/>
            <person name="Tsubouchi T."/>
            <person name="Morono Y."/>
            <person name="Uchiyama I."/>
            <person name="Ito T."/>
            <person name="Fujiyama A."/>
            <person name="Inagaki F."/>
            <person name="Takami H."/>
        </authorList>
    </citation>
    <scope>NUCLEOTIDE SEQUENCE</scope>
    <source>
        <strain evidence="1">Expedition CK06-06</strain>
    </source>
</reference>
<accession>X1PA44</accession>
<protein>
    <submittedName>
        <fullName evidence="1">Uncharacterized protein</fullName>
    </submittedName>
</protein>
<dbReference type="AlphaFoldDB" id="X1PA44"/>
<sequence>LADIIDYVEIFYVLRADGVWIQITRDIWDSWAIPRDQICGIVVDRACTMPEGFVWA</sequence>
<organism evidence="1">
    <name type="scientific">marine sediment metagenome</name>
    <dbReference type="NCBI Taxonomy" id="412755"/>
    <lineage>
        <taxon>unclassified sequences</taxon>
        <taxon>metagenomes</taxon>
        <taxon>ecological metagenomes</taxon>
    </lineage>
</organism>
<name>X1PA44_9ZZZZ</name>
<proteinExistence type="predicted"/>
<gene>
    <name evidence="1" type="ORF">S06H3_34173</name>
</gene>
<dbReference type="EMBL" id="BARV01020477">
    <property type="protein sequence ID" value="GAI27794.1"/>
    <property type="molecule type" value="Genomic_DNA"/>
</dbReference>